<dbReference type="GO" id="GO:0000049">
    <property type="term" value="F:tRNA binding"/>
    <property type="evidence" value="ECO:0007669"/>
    <property type="project" value="InterPro"/>
</dbReference>
<accession>A0AAF0DQM7</accession>
<gene>
    <name evidence="3 5" type="primary">CTU2</name>
    <name evidence="3" type="synonym">NCS2</name>
    <name evidence="5" type="ORF">MBRA1_000893</name>
</gene>
<dbReference type="GO" id="GO:0005829">
    <property type="term" value="C:cytosol"/>
    <property type="evidence" value="ECO:0007669"/>
    <property type="project" value="TreeGrafter"/>
</dbReference>
<dbReference type="EMBL" id="CP119951">
    <property type="protein sequence ID" value="WFC94265.1"/>
    <property type="molecule type" value="Genomic_DNA"/>
</dbReference>
<dbReference type="Proteomes" id="UP001216638">
    <property type="component" value="Chromosome 1"/>
</dbReference>
<dbReference type="Gene3D" id="3.40.50.620">
    <property type="entry name" value="HUPs"/>
    <property type="match status" value="1"/>
</dbReference>
<comment type="function">
    <text evidence="3">Plays a central role in 2-thiolation of mcm(5)S(2)U at tRNA wobble positions of tRNA(Lys), tRNA(Glu) and tRNA(Gln). May act by forming a heterodimer with NCS6 that ligates sulfur from thiocarboxylated URM1 onto the uridine of tRNAs at wobble position. Prior mcm(5) tRNA modification by the elongator complex is required for 2-thiolation. May also be involved in protein urmylation.</text>
</comment>
<keyword evidence="6" id="KW-1185">Reference proteome</keyword>
<name>A0AAF0DQM7_9BASI</name>
<organism evidence="5 6">
    <name type="scientific">Malassezia brasiliensis</name>
    <dbReference type="NCBI Taxonomy" id="1821822"/>
    <lineage>
        <taxon>Eukaryota</taxon>
        <taxon>Fungi</taxon>
        <taxon>Dikarya</taxon>
        <taxon>Basidiomycota</taxon>
        <taxon>Ustilaginomycotina</taxon>
        <taxon>Malasseziomycetes</taxon>
        <taxon>Malasseziales</taxon>
        <taxon>Malasseziaceae</taxon>
        <taxon>Malassezia</taxon>
    </lineage>
</organism>
<dbReference type="PANTHER" id="PTHR20882:SF14">
    <property type="entry name" value="CYTOPLASMIC TRNA 2-THIOLATION PROTEIN 2"/>
    <property type="match status" value="1"/>
</dbReference>
<dbReference type="PANTHER" id="PTHR20882">
    <property type="entry name" value="CYTOPLASMIC TRNA 2-THIOLATION PROTEIN 2"/>
    <property type="match status" value="1"/>
</dbReference>
<keyword evidence="2 3" id="KW-0819">tRNA processing</keyword>
<dbReference type="InterPro" id="IPR019407">
    <property type="entry name" value="CTU2"/>
</dbReference>
<evidence type="ECO:0000256" key="1">
    <source>
        <dbReference type="ARBA" id="ARBA00022490"/>
    </source>
</evidence>
<keyword evidence="1 3" id="KW-0963">Cytoplasm</keyword>
<comment type="similarity">
    <text evidence="3">Belongs to the CTU2/NCS2 family.</text>
</comment>
<dbReference type="AlphaFoldDB" id="A0AAF0DQM7"/>
<dbReference type="GO" id="GO:0032447">
    <property type="term" value="P:protein urmylation"/>
    <property type="evidence" value="ECO:0007669"/>
    <property type="project" value="UniProtKB-UniRule"/>
</dbReference>
<dbReference type="HAMAP" id="MF_03054">
    <property type="entry name" value="CTU2"/>
    <property type="match status" value="1"/>
</dbReference>
<dbReference type="GO" id="GO:0002143">
    <property type="term" value="P:tRNA wobble position uridine thiolation"/>
    <property type="evidence" value="ECO:0007669"/>
    <property type="project" value="TreeGrafter"/>
</dbReference>
<evidence type="ECO:0000256" key="4">
    <source>
        <dbReference type="SAM" id="MobiDB-lite"/>
    </source>
</evidence>
<dbReference type="GO" id="GO:0016779">
    <property type="term" value="F:nucleotidyltransferase activity"/>
    <property type="evidence" value="ECO:0007669"/>
    <property type="project" value="UniProtKB-UniRule"/>
</dbReference>
<evidence type="ECO:0000313" key="6">
    <source>
        <dbReference type="Proteomes" id="UP001216638"/>
    </source>
</evidence>
<reference evidence="5" key="1">
    <citation type="submission" date="2023-03" db="EMBL/GenBank/DDBJ databases">
        <title>Mating type loci evolution in Malassezia.</title>
        <authorList>
            <person name="Coelho M.A."/>
        </authorList>
    </citation>
    <scope>NUCLEOTIDE SEQUENCE</scope>
    <source>
        <strain evidence="5">CBS 14135</strain>
    </source>
</reference>
<dbReference type="InterPro" id="IPR014729">
    <property type="entry name" value="Rossmann-like_a/b/a_fold"/>
</dbReference>
<comment type="subcellular location">
    <subcellularLocation>
        <location evidence="3">Cytoplasm</location>
    </subcellularLocation>
</comment>
<evidence type="ECO:0000256" key="3">
    <source>
        <dbReference type="HAMAP-Rule" id="MF_03054"/>
    </source>
</evidence>
<protein>
    <recommendedName>
        <fullName evidence="3">Cytoplasmic tRNA 2-thiolation protein 2</fullName>
    </recommendedName>
</protein>
<comment type="pathway">
    <text evidence="3">tRNA modification; 5-methoxycarbonylmethyl-2-thiouridine-tRNA biosynthesis.</text>
</comment>
<evidence type="ECO:0000313" key="5">
    <source>
        <dbReference type="EMBL" id="WFC94265.1"/>
    </source>
</evidence>
<evidence type="ECO:0000256" key="2">
    <source>
        <dbReference type="ARBA" id="ARBA00022694"/>
    </source>
</evidence>
<dbReference type="GO" id="GO:0016783">
    <property type="term" value="F:sulfurtransferase activity"/>
    <property type="evidence" value="ECO:0007669"/>
    <property type="project" value="TreeGrafter"/>
</dbReference>
<feature type="region of interest" description="Disordered" evidence="4">
    <location>
        <begin position="491"/>
        <end position="528"/>
    </location>
</feature>
<sequence length="541" mass="57480">MADVRACVRCRAAPGVVHVREAVYCAECYKRVFAEKARASLELVRGAVLLQSVVEPHTRGARDAPPPAFAVAFSGGTASSVLLHAIAQSFHSHGQPYVPARAPEFARIDVLYVDDGHMPLDAARARAAELAPNANFVSLPLGSVFVPGQVTCTLFPRGGPRWLAPTAAACDDPDAAMAALLGTVFPDTTPRTGIAAARTRAEDLRTVFLHRTLLAAAQERGCAALLYGDGAARTAARLLEGLAKGAGHKLPIETAASQWWCSERDVLVVHPLRAHLPNELAYYARAHGFGEPEDEHKDWSYEAIADKSSMGRLTQSLIDSLQHGVSSTVSTVAGTGAKLVYQPERVWATEGAASEAHDASAVPLRRAQTALDRSDASTFPRIGAKGEGLVRAALAADRYDPRTESHVCPLCTYPAQRGAAEWRASHSVTTLEEAPAAPTTDARLDLRARLCYSCLQVLDMPEPGANAPQPSATEVALPRYVLEAVLAPRARATRPARTVGADANEGLEPTAEPHVPGGRTSHAPVPVSREAMRASVASYLL</sequence>
<dbReference type="Pfam" id="PF10288">
    <property type="entry name" value="CTU2"/>
    <property type="match status" value="1"/>
</dbReference>
<dbReference type="SUPFAM" id="SSF52402">
    <property type="entry name" value="Adenine nucleotide alpha hydrolases-like"/>
    <property type="match status" value="1"/>
</dbReference>
<proteinExistence type="inferred from homology"/>